<evidence type="ECO:0000256" key="3">
    <source>
        <dbReference type="ARBA" id="ARBA00022617"/>
    </source>
</evidence>
<feature type="binding site" description="axial binding residue" evidence="8">
    <location>
        <position position="445"/>
    </location>
    <ligand>
        <name>heme</name>
        <dbReference type="ChEBI" id="CHEBI:30413"/>
    </ligand>
    <ligandPart>
        <name>Fe</name>
        <dbReference type="ChEBI" id="CHEBI:18248"/>
    </ligandPart>
</feature>
<dbReference type="CDD" id="cd11072">
    <property type="entry name" value="CYP71-like"/>
    <property type="match status" value="1"/>
</dbReference>
<evidence type="ECO:0000256" key="2">
    <source>
        <dbReference type="ARBA" id="ARBA00010617"/>
    </source>
</evidence>
<accession>A0AA38WFM3</accession>
<dbReference type="AlphaFoldDB" id="A0AA38WFM3"/>
<comment type="similarity">
    <text evidence="2 9">Belongs to the cytochrome P450 family.</text>
</comment>
<dbReference type="GO" id="GO:0016712">
    <property type="term" value="F:oxidoreductase activity, acting on paired donors, with incorporation or reduction of molecular oxygen, reduced flavin or flavoprotein as one donor, and incorporation of one atom of oxygen"/>
    <property type="evidence" value="ECO:0007669"/>
    <property type="project" value="UniProtKB-ARBA"/>
</dbReference>
<evidence type="ECO:0000256" key="6">
    <source>
        <dbReference type="ARBA" id="ARBA00023004"/>
    </source>
</evidence>
<dbReference type="GO" id="GO:0020037">
    <property type="term" value="F:heme binding"/>
    <property type="evidence" value="ECO:0007669"/>
    <property type="project" value="InterPro"/>
</dbReference>
<feature type="transmembrane region" description="Helical" evidence="10">
    <location>
        <begin position="12"/>
        <end position="30"/>
    </location>
</feature>
<evidence type="ECO:0000256" key="10">
    <source>
        <dbReference type="SAM" id="Phobius"/>
    </source>
</evidence>
<protein>
    <recommendedName>
        <fullName evidence="13">Cytochrome P450</fullName>
    </recommendedName>
</protein>
<evidence type="ECO:0000256" key="5">
    <source>
        <dbReference type="ARBA" id="ARBA00023002"/>
    </source>
</evidence>
<dbReference type="GO" id="GO:0051762">
    <property type="term" value="P:sesquiterpene biosynthetic process"/>
    <property type="evidence" value="ECO:0007669"/>
    <property type="project" value="UniProtKB-ARBA"/>
</dbReference>
<comment type="pathway">
    <text evidence="1">Secondary metabolite biosynthesis; terpenoid biosynthesis.</text>
</comment>
<dbReference type="InterPro" id="IPR036396">
    <property type="entry name" value="Cyt_P450_sf"/>
</dbReference>
<evidence type="ECO:0000256" key="7">
    <source>
        <dbReference type="ARBA" id="ARBA00023033"/>
    </source>
</evidence>
<dbReference type="Proteomes" id="UP001172457">
    <property type="component" value="Chromosome 2"/>
</dbReference>
<reference evidence="11" key="1">
    <citation type="submission" date="2023-03" db="EMBL/GenBank/DDBJ databases">
        <title>Chromosome-scale reference genome and RAD-based genetic map of yellow starthistle (Centaurea solstitialis) reveal putative structural variation and QTLs associated with invader traits.</title>
        <authorList>
            <person name="Reatini B."/>
            <person name="Cang F.A."/>
            <person name="Jiang Q."/>
            <person name="Mckibben M.T.W."/>
            <person name="Barker M.S."/>
            <person name="Rieseberg L.H."/>
            <person name="Dlugosch K.M."/>
        </authorList>
    </citation>
    <scope>NUCLEOTIDE SEQUENCE</scope>
    <source>
        <strain evidence="11">CAN-66</strain>
        <tissue evidence="11">Leaf</tissue>
    </source>
</reference>
<dbReference type="PANTHER" id="PTHR47955">
    <property type="entry name" value="CYTOCHROME P450 FAMILY 71 PROTEIN"/>
    <property type="match status" value="1"/>
</dbReference>
<dbReference type="InterPro" id="IPR001128">
    <property type="entry name" value="Cyt_P450"/>
</dbReference>
<evidence type="ECO:0000256" key="4">
    <source>
        <dbReference type="ARBA" id="ARBA00022723"/>
    </source>
</evidence>
<dbReference type="Gene3D" id="1.10.630.10">
    <property type="entry name" value="Cytochrome P450"/>
    <property type="match status" value="1"/>
</dbReference>
<dbReference type="InterPro" id="IPR017972">
    <property type="entry name" value="Cyt_P450_CS"/>
</dbReference>
<comment type="caution">
    <text evidence="11">The sequence shown here is derived from an EMBL/GenBank/DDBJ whole genome shotgun (WGS) entry which is preliminary data.</text>
</comment>
<dbReference type="SUPFAM" id="SSF48264">
    <property type="entry name" value="Cytochrome P450"/>
    <property type="match status" value="1"/>
</dbReference>
<keyword evidence="6 8" id="KW-0408">Iron</keyword>
<evidence type="ECO:0000256" key="1">
    <source>
        <dbReference type="ARBA" id="ARBA00004721"/>
    </source>
</evidence>
<dbReference type="PRINTS" id="PR00385">
    <property type="entry name" value="P450"/>
</dbReference>
<dbReference type="PANTHER" id="PTHR47955:SF16">
    <property type="entry name" value="CYTOCHROME P450"/>
    <property type="match status" value="1"/>
</dbReference>
<keyword evidence="10" id="KW-1133">Transmembrane helix</keyword>
<comment type="cofactor">
    <cofactor evidence="8">
        <name>heme</name>
        <dbReference type="ChEBI" id="CHEBI:30413"/>
    </cofactor>
</comment>
<gene>
    <name evidence="11" type="ORF">OSB04_004637</name>
</gene>
<evidence type="ECO:0000256" key="9">
    <source>
        <dbReference type="RuleBase" id="RU000461"/>
    </source>
</evidence>
<keyword evidence="10" id="KW-0812">Transmembrane</keyword>
<organism evidence="11 12">
    <name type="scientific">Centaurea solstitialis</name>
    <name type="common">yellow star-thistle</name>
    <dbReference type="NCBI Taxonomy" id="347529"/>
    <lineage>
        <taxon>Eukaryota</taxon>
        <taxon>Viridiplantae</taxon>
        <taxon>Streptophyta</taxon>
        <taxon>Embryophyta</taxon>
        <taxon>Tracheophyta</taxon>
        <taxon>Spermatophyta</taxon>
        <taxon>Magnoliopsida</taxon>
        <taxon>eudicotyledons</taxon>
        <taxon>Gunneridae</taxon>
        <taxon>Pentapetalae</taxon>
        <taxon>asterids</taxon>
        <taxon>campanulids</taxon>
        <taxon>Asterales</taxon>
        <taxon>Asteraceae</taxon>
        <taxon>Carduoideae</taxon>
        <taxon>Cardueae</taxon>
        <taxon>Centaureinae</taxon>
        <taxon>Centaurea</taxon>
    </lineage>
</organism>
<feature type="transmembrane region" description="Helical" evidence="10">
    <location>
        <begin position="210"/>
        <end position="228"/>
    </location>
</feature>
<dbReference type="InterPro" id="IPR002401">
    <property type="entry name" value="Cyt_P450_E_grp-I"/>
</dbReference>
<keyword evidence="7 9" id="KW-0503">Monooxygenase</keyword>
<dbReference type="Pfam" id="PF00067">
    <property type="entry name" value="p450"/>
    <property type="match status" value="1"/>
</dbReference>
<dbReference type="GO" id="GO:0005506">
    <property type="term" value="F:iron ion binding"/>
    <property type="evidence" value="ECO:0007669"/>
    <property type="project" value="InterPro"/>
</dbReference>
<proteinExistence type="inferred from homology"/>
<keyword evidence="4 8" id="KW-0479">Metal-binding</keyword>
<evidence type="ECO:0000313" key="11">
    <source>
        <dbReference type="EMBL" id="KAJ9559477.1"/>
    </source>
</evidence>
<evidence type="ECO:0000256" key="8">
    <source>
        <dbReference type="PIRSR" id="PIRSR602401-1"/>
    </source>
</evidence>
<evidence type="ECO:0008006" key="13">
    <source>
        <dbReference type="Google" id="ProtNLM"/>
    </source>
</evidence>
<name>A0AA38WFM3_9ASTR</name>
<keyword evidence="5 9" id="KW-0560">Oxidoreductase</keyword>
<keyword evidence="3 8" id="KW-0349">Heme</keyword>
<dbReference type="FunFam" id="1.10.630.10:FF:000011">
    <property type="entry name" value="Cytochrome P450 83B1"/>
    <property type="match status" value="1"/>
</dbReference>
<sequence>MATPPLNTFLLPWFSLFMIILMIFIGFKWISFHSKPIKNLPPSPPKLPIIGNLHQLGSNPHSSLQAFSKKHGPVMLIHLGGVPTLVASSAEVAREIMKTHDLSFSSRPSLAIPNILLYGSNDISFSPYGEYWRQLKSIVVLHLLSTTRVKSFQQVREEEMALMIGMLVESNCSLVDLSEMIVSLTNNIICRVAFGRTYHESNFTESLRRLIDVLGVFSVGSFISWLSWVDRLSGLHGRAKKVATELDVFLEGVFEEHVHKEIRVDGKSDAGKDLVDILLEVQKEKTAGFTLQRDNLKVVILDIFGGGIDTTSMAIDWAMSELVKHPRVMKKLQQEVTEIAQGKSVISEEDLEKMEYLKAVIKETLRLHAPLPLLIPRESTQDVKLMGYDISAGTQVIINAWALGRDSTAWEEPTEFRPERFVDNAIDYKGFHFDWIPFGGGRRRCPGIQFGVIIIELALANLVYKFNFALPNGAKNEELDMSEKYGFSLTRTSSLLVKLSAR</sequence>
<keyword evidence="12" id="KW-1185">Reference proteome</keyword>
<dbReference type="PRINTS" id="PR00463">
    <property type="entry name" value="EP450I"/>
</dbReference>
<evidence type="ECO:0000313" key="12">
    <source>
        <dbReference type="Proteomes" id="UP001172457"/>
    </source>
</evidence>
<dbReference type="PROSITE" id="PS00086">
    <property type="entry name" value="CYTOCHROME_P450"/>
    <property type="match status" value="1"/>
</dbReference>
<keyword evidence="10" id="KW-0472">Membrane</keyword>
<dbReference type="EMBL" id="JARYMX010000002">
    <property type="protein sequence ID" value="KAJ9559477.1"/>
    <property type="molecule type" value="Genomic_DNA"/>
</dbReference>